<name>A0AAN9PV23_CLITE</name>
<comment type="caution">
    <text evidence="1">The sequence shown here is derived from an EMBL/GenBank/DDBJ whole genome shotgun (WGS) entry which is preliminary data.</text>
</comment>
<gene>
    <name evidence="1" type="ORF">RJT34_07690</name>
</gene>
<organism evidence="1 2">
    <name type="scientific">Clitoria ternatea</name>
    <name type="common">Butterfly pea</name>
    <dbReference type="NCBI Taxonomy" id="43366"/>
    <lineage>
        <taxon>Eukaryota</taxon>
        <taxon>Viridiplantae</taxon>
        <taxon>Streptophyta</taxon>
        <taxon>Embryophyta</taxon>
        <taxon>Tracheophyta</taxon>
        <taxon>Spermatophyta</taxon>
        <taxon>Magnoliopsida</taxon>
        <taxon>eudicotyledons</taxon>
        <taxon>Gunneridae</taxon>
        <taxon>Pentapetalae</taxon>
        <taxon>rosids</taxon>
        <taxon>fabids</taxon>
        <taxon>Fabales</taxon>
        <taxon>Fabaceae</taxon>
        <taxon>Papilionoideae</taxon>
        <taxon>50 kb inversion clade</taxon>
        <taxon>NPAAA clade</taxon>
        <taxon>indigoferoid/millettioid clade</taxon>
        <taxon>Phaseoleae</taxon>
        <taxon>Clitoria</taxon>
    </lineage>
</organism>
<reference evidence="1 2" key="1">
    <citation type="submission" date="2024-01" db="EMBL/GenBank/DDBJ databases">
        <title>The genomes of 5 underutilized Papilionoideae crops provide insights into root nodulation and disease resistance.</title>
        <authorList>
            <person name="Yuan L."/>
        </authorList>
    </citation>
    <scope>NUCLEOTIDE SEQUENCE [LARGE SCALE GENOMIC DNA]</scope>
    <source>
        <strain evidence="1">LY-2023</strain>
        <tissue evidence="1">Leaf</tissue>
    </source>
</reference>
<dbReference type="AlphaFoldDB" id="A0AAN9PV23"/>
<dbReference type="Proteomes" id="UP001359559">
    <property type="component" value="Unassembled WGS sequence"/>
</dbReference>
<sequence>MSRGIEWLVSISDDSDFSEMLRRAREANLGTMVVGDMDKALGRHADLWVPWIGVENGDIQEGDLMPKKMDRMRNEASDEFFQTRMGNLIGMLCWCLVMMRTRTMRIKKMMWFIIIDFFNKAKDVSFYTKKIEVE</sequence>
<evidence type="ECO:0000313" key="2">
    <source>
        <dbReference type="Proteomes" id="UP001359559"/>
    </source>
</evidence>
<dbReference type="EMBL" id="JAYKXN010000002">
    <property type="protein sequence ID" value="KAK7310278.1"/>
    <property type="molecule type" value="Genomic_DNA"/>
</dbReference>
<proteinExistence type="predicted"/>
<accession>A0AAN9PV23</accession>
<evidence type="ECO:0000313" key="1">
    <source>
        <dbReference type="EMBL" id="KAK7310278.1"/>
    </source>
</evidence>
<dbReference type="PANTHER" id="PTHR35744:SF2">
    <property type="entry name" value="OS06G0166200 PROTEIN"/>
    <property type="match status" value="1"/>
</dbReference>
<dbReference type="PANTHER" id="PTHR35744">
    <property type="entry name" value="C2H2-TYPE DOMAIN-CONTAINING PROTEIN"/>
    <property type="match status" value="1"/>
</dbReference>
<keyword evidence="2" id="KW-1185">Reference proteome</keyword>
<protein>
    <submittedName>
        <fullName evidence="1">Uncharacterized protein</fullName>
    </submittedName>
</protein>